<dbReference type="SMART" id="SM01230">
    <property type="entry name" value="Gln-synt_C"/>
    <property type="match status" value="1"/>
</dbReference>
<dbReference type="AlphaFoldDB" id="A0A2B4R1T0"/>
<evidence type="ECO:0000256" key="2">
    <source>
        <dbReference type="PROSITE-ProRule" id="PRU01330"/>
    </source>
</evidence>
<dbReference type="GO" id="GO:0005524">
    <property type="term" value="F:ATP binding"/>
    <property type="evidence" value="ECO:0007669"/>
    <property type="project" value="UniProtKB-KW"/>
</dbReference>
<accession>A0A2B4R1T0</accession>
<dbReference type="SUPFAM" id="SSF54368">
    <property type="entry name" value="Glutamine synthetase, N-terminal domain"/>
    <property type="match status" value="1"/>
</dbReference>
<dbReference type="GO" id="GO:0016020">
    <property type="term" value="C:membrane"/>
    <property type="evidence" value="ECO:0007669"/>
    <property type="project" value="TreeGrafter"/>
</dbReference>
<dbReference type="EC" id="6.3.1.2" evidence="4"/>
<dbReference type="InterPro" id="IPR027303">
    <property type="entry name" value="Gln_synth_gly_rich_site"/>
</dbReference>
<dbReference type="InterPro" id="IPR008147">
    <property type="entry name" value="Gln_synt_N"/>
</dbReference>
<keyword evidence="4" id="KW-0067">ATP-binding</keyword>
<dbReference type="PROSITE" id="PS00180">
    <property type="entry name" value="GLNA_1"/>
    <property type="match status" value="1"/>
</dbReference>
<dbReference type="Gene3D" id="3.10.20.70">
    <property type="entry name" value="Glutamine synthetase, N-terminal domain"/>
    <property type="match status" value="1"/>
</dbReference>
<evidence type="ECO:0000313" key="7">
    <source>
        <dbReference type="EMBL" id="PFX11156.1"/>
    </source>
</evidence>
<feature type="domain" description="GS catalytic" evidence="6">
    <location>
        <begin position="155"/>
        <end position="356"/>
    </location>
</feature>
<evidence type="ECO:0000256" key="1">
    <source>
        <dbReference type="ARBA" id="ARBA00009897"/>
    </source>
</evidence>
<feature type="domain" description="GS beta-grasp" evidence="5">
    <location>
        <begin position="64"/>
        <end position="148"/>
    </location>
</feature>
<dbReference type="InterPro" id="IPR008146">
    <property type="entry name" value="Gln_synth_cat_dom"/>
</dbReference>
<dbReference type="STRING" id="50429.A0A2B4R1T0"/>
<evidence type="ECO:0000256" key="3">
    <source>
        <dbReference type="RuleBase" id="RU000384"/>
    </source>
</evidence>
<dbReference type="GO" id="GO:0005737">
    <property type="term" value="C:cytoplasm"/>
    <property type="evidence" value="ECO:0007669"/>
    <property type="project" value="TreeGrafter"/>
</dbReference>
<evidence type="ECO:0000256" key="4">
    <source>
        <dbReference type="RuleBase" id="RU004356"/>
    </source>
</evidence>
<comment type="catalytic activity">
    <reaction evidence="4">
        <text>L-glutamate + NH4(+) + ATP = L-glutamine + ADP + phosphate + H(+)</text>
        <dbReference type="Rhea" id="RHEA:16169"/>
        <dbReference type="ChEBI" id="CHEBI:15378"/>
        <dbReference type="ChEBI" id="CHEBI:28938"/>
        <dbReference type="ChEBI" id="CHEBI:29985"/>
        <dbReference type="ChEBI" id="CHEBI:30616"/>
        <dbReference type="ChEBI" id="CHEBI:43474"/>
        <dbReference type="ChEBI" id="CHEBI:58359"/>
        <dbReference type="ChEBI" id="CHEBI:456216"/>
        <dbReference type="EC" id="6.3.1.2"/>
    </reaction>
</comment>
<dbReference type="GO" id="GO:0019740">
    <property type="term" value="P:nitrogen utilization"/>
    <property type="evidence" value="ECO:0007669"/>
    <property type="project" value="TreeGrafter"/>
</dbReference>
<sequence>MRRFAKGMKRNLVYSAVPVGNDFYFLRGTSYMTNAPFSSSTDLSAVGWTRQKHSDTILKAVKESDAEYVDFRFTDPKGTWHHLTVHRDAVDAETLEKGLMFDGSSIAGWKSIEDSDMNLLPDGSRLSLDPFTTHRTLIIFCNVHEVDGTAYIRDPRSIALRAEAYLKETGIADEICLGPEPEFFLFDEAHYATGSSNSFYNLNSSEGDYPGGPFADRDDMRERNFGHRPMPKAGYFRVAPVDSGTDIRAEMLDVINTMGLKGEKSHHEVAASQHELGFKYGSLMETADNLQIFKYAVRNVAHENGKTATFMPKPVYGDNGSGMHVHQSLRKNGQPLFLGEEYNNLSEYALYYIGGF</sequence>
<dbReference type="InterPro" id="IPR036651">
    <property type="entry name" value="Gln_synt_N_sf"/>
</dbReference>
<dbReference type="GO" id="GO:0006542">
    <property type="term" value="P:glutamine biosynthetic process"/>
    <property type="evidence" value="ECO:0007669"/>
    <property type="project" value="InterPro"/>
</dbReference>
<dbReference type="PANTHER" id="PTHR43407:SF2">
    <property type="entry name" value="GLUTAMINE SYNTHETASE"/>
    <property type="match status" value="1"/>
</dbReference>
<organism evidence="7">
    <name type="scientific">Stylophora pistillata</name>
    <name type="common">Smooth cauliflower coral</name>
    <dbReference type="NCBI Taxonomy" id="50429"/>
    <lineage>
        <taxon>Eukaryota</taxon>
        <taxon>Metazoa</taxon>
        <taxon>Cnidaria</taxon>
        <taxon>Anthozoa</taxon>
        <taxon>Hexacorallia</taxon>
        <taxon>Scleractinia</taxon>
        <taxon>Astrocoeniina</taxon>
        <taxon>Pocilloporidae</taxon>
        <taxon>Stylophora</taxon>
    </lineage>
</organism>
<proteinExistence type="inferred from homology"/>
<dbReference type="SUPFAM" id="SSF55931">
    <property type="entry name" value="Glutamine synthetase/guanido kinase"/>
    <property type="match status" value="1"/>
</dbReference>
<dbReference type="InterPro" id="IPR027302">
    <property type="entry name" value="Gln_synth_N_conserv_site"/>
</dbReference>
<reference evidence="7" key="1">
    <citation type="journal article" date="2017" name="J. ISSAAS">
        <title>Comparative analysis of the genomes of Stylophora pistillata and Acropora digitifera provides evidence for extensive differences between species of corals.</title>
        <authorList>
            <person name="Voolstra C.R."/>
            <person name="Li Y."/>
            <person name="Liew Y.J."/>
            <person name="Baumgarten S."/>
            <person name="Zoccola D."/>
            <person name="Flot J.-F."/>
            <person name="Tambutte S."/>
            <person name="Allemand D."/>
            <person name="Aranda M."/>
        </authorList>
    </citation>
    <scope>NUCLEOTIDE SEQUENCE</scope>
    <source>
        <strain evidence="7">CSM Monaco</strain>
        <tissue evidence="7">Whole animal</tissue>
    </source>
</reference>
<comment type="caution">
    <text evidence="7">The sequence shown here is derived from an EMBL/GenBank/DDBJ whole genome shotgun (WGS) entry which is preliminary data.</text>
</comment>
<dbReference type="PANTHER" id="PTHR43407">
    <property type="entry name" value="GLUTAMINE SYNTHETASE"/>
    <property type="match status" value="1"/>
</dbReference>
<dbReference type="GO" id="GO:0004356">
    <property type="term" value="F:glutamine synthetase activity"/>
    <property type="evidence" value="ECO:0007669"/>
    <property type="project" value="UniProtKB-EC"/>
</dbReference>
<protein>
    <recommendedName>
        <fullName evidence="4">Glutamine synthetase</fullName>
        <ecNumber evidence="4">6.3.1.2</ecNumber>
    </recommendedName>
</protein>
<dbReference type="EMBL" id="LSMT01003438">
    <property type="protein sequence ID" value="PFX11156.1"/>
    <property type="molecule type" value="Genomic_DNA"/>
</dbReference>
<dbReference type="PROSITE" id="PS51987">
    <property type="entry name" value="GS_CATALYTIC"/>
    <property type="match status" value="1"/>
</dbReference>
<keyword evidence="4" id="KW-0547">Nucleotide-binding</keyword>
<comment type="similarity">
    <text evidence="1 2 3">Belongs to the glutamine synthetase family.</text>
</comment>
<gene>
    <name evidence="7" type="primary">glnA</name>
    <name evidence="7" type="ORF">AWC38_SpisGene25319</name>
</gene>
<name>A0A2B4R1T0_STYPI</name>
<dbReference type="PROSITE" id="PS00181">
    <property type="entry name" value="GLNA_ATP"/>
    <property type="match status" value="1"/>
</dbReference>
<evidence type="ECO:0000259" key="6">
    <source>
        <dbReference type="PROSITE" id="PS51987"/>
    </source>
</evidence>
<dbReference type="PROSITE" id="PS51986">
    <property type="entry name" value="GS_BETA_GRASP"/>
    <property type="match status" value="1"/>
</dbReference>
<dbReference type="Gene3D" id="3.30.590.10">
    <property type="entry name" value="Glutamine synthetase/guanido kinase, catalytic domain"/>
    <property type="match status" value="1"/>
</dbReference>
<keyword evidence="4" id="KW-0436">Ligase</keyword>
<dbReference type="Pfam" id="PF03951">
    <property type="entry name" value="Gln-synt_N"/>
    <property type="match status" value="1"/>
</dbReference>
<dbReference type="Pfam" id="PF00120">
    <property type="entry name" value="Gln-synt_C"/>
    <property type="match status" value="1"/>
</dbReference>
<evidence type="ECO:0000259" key="5">
    <source>
        <dbReference type="PROSITE" id="PS51986"/>
    </source>
</evidence>
<dbReference type="OrthoDB" id="8123101at2759"/>
<dbReference type="InterPro" id="IPR014746">
    <property type="entry name" value="Gln_synth/guanido_kin_cat_dom"/>
</dbReference>